<dbReference type="PROSITE" id="PS01155">
    <property type="entry name" value="ENDONUCLEASE_III_2"/>
    <property type="match status" value="1"/>
</dbReference>
<feature type="compositionally biased region" description="Acidic residues" evidence="9">
    <location>
        <begin position="86"/>
        <end position="95"/>
    </location>
</feature>
<dbReference type="RefSeq" id="XP_066827382.1">
    <property type="nucleotide sequence ID" value="XM_066974661.1"/>
</dbReference>
<evidence type="ECO:0000256" key="9">
    <source>
        <dbReference type="SAM" id="MobiDB-lite"/>
    </source>
</evidence>
<sequence length="380" mass="42209">MHLRKRKAAATAAATVAATVSRTGKRAKVDVKNEVEVSSALTSSRAQKLTQDVSYAQVMEAIKPQVKLEPEPEANLDSPRVKVEAEVEGEEEEQDLPPNIFSKVDPADAATGPSNWSTIYNEVVEMRSKFMAPVDHQGCESMPNTITPNLQKTNPQKYRFQLLISLMLSSQTKDEVNYDAMSKLNTALSQLYPEFGFSLQSVSKLTPGEIDSYISKVGFHNRKSNYIHQACQILIQEHKGDIPRTIEEIVKLPGVGPKMGYLLLQCGWGINSGIGVDVHLHRLASMWGWISRKANTPEKCRAELESWLPSRYWTDINPLVVGFGQVVCVPRAPNCDICSLGRTGVCKSANKKLVNSTISDERRAKLMKQRADLTNLINEL</sequence>
<keyword evidence="3 8" id="KW-0378">Hydrolase</keyword>
<evidence type="ECO:0000259" key="10">
    <source>
        <dbReference type="SMART" id="SM00478"/>
    </source>
</evidence>
<evidence type="ECO:0000256" key="7">
    <source>
        <dbReference type="ARBA" id="ARBA00044632"/>
    </source>
</evidence>
<keyword evidence="4 8" id="KW-0234">DNA repair</keyword>
<feature type="domain" description="HhH-GPD" evidence="10">
    <location>
        <begin position="168"/>
        <end position="326"/>
    </location>
</feature>
<evidence type="ECO:0000256" key="8">
    <source>
        <dbReference type="HAMAP-Rule" id="MF_03183"/>
    </source>
</evidence>
<evidence type="ECO:0000256" key="3">
    <source>
        <dbReference type="ARBA" id="ARBA00022801"/>
    </source>
</evidence>
<dbReference type="SMART" id="SM00478">
    <property type="entry name" value="ENDO3c"/>
    <property type="match status" value="1"/>
</dbReference>
<dbReference type="HAMAP" id="MF_03183">
    <property type="entry name" value="Endonuclease_III_Nth"/>
    <property type="match status" value="1"/>
</dbReference>
<comment type="function">
    <text evidence="8">Bifunctional DNA N-glycosylase with associated apurinic/apyrimidinic (AP) lyase function that catalyzes the first step in base excision repair (BER), the primary repair pathway for the repair of oxidative DNA damage. The DNA N-glycosylase activity releases the damaged DNA base from DNA by cleaving the N-glycosidic bond, leaving an AP site. The AP lyase activity cleaves the phosphodiester bond 3' to the AP site by a beta-elimination. Primarily recognizes and repairs oxidative base damage of pyrimidines.</text>
</comment>
<dbReference type="EC" id="4.2.99.18" evidence="8"/>
<keyword evidence="2 8" id="KW-0227">DNA damage</keyword>
<dbReference type="CDD" id="cd00056">
    <property type="entry name" value="ENDO3c"/>
    <property type="match status" value="1"/>
</dbReference>
<keyword evidence="5 8" id="KW-0456">Lyase</keyword>
<dbReference type="Pfam" id="PF00633">
    <property type="entry name" value="HHH"/>
    <property type="match status" value="1"/>
</dbReference>
<dbReference type="InterPro" id="IPR023170">
    <property type="entry name" value="HhH_base_excis_C"/>
</dbReference>
<dbReference type="Gene3D" id="1.10.340.30">
    <property type="entry name" value="Hypothetical protein, domain 2"/>
    <property type="match status" value="1"/>
</dbReference>
<feature type="region of interest" description="Disordered" evidence="9">
    <location>
        <begin position="85"/>
        <end position="109"/>
    </location>
</feature>
<evidence type="ECO:0000313" key="11">
    <source>
        <dbReference type="EMBL" id="CAK9435730.1"/>
    </source>
</evidence>
<dbReference type="EMBL" id="OZ022405">
    <property type="protein sequence ID" value="CAK9435730.1"/>
    <property type="molecule type" value="Genomic_DNA"/>
</dbReference>
<keyword evidence="8" id="KW-0496">Mitochondrion</keyword>
<proteinExistence type="inferred from homology"/>
<dbReference type="InterPro" id="IPR000445">
    <property type="entry name" value="HhH_motif"/>
</dbReference>
<evidence type="ECO:0000256" key="1">
    <source>
        <dbReference type="ARBA" id="ARBA00008343"/>
    </source>
</evidence>
<dbReference type="InterPro" id="IPR003265">
    <property type="entry name" value="HhH-GPD_domain"/>
</dbReference>
<evidence type="ECO:0000256" key="6">
    <source>
        <dbReference type="ARBA" id="ARBA00023295"/>
    </source>
</evidence>
<comment type="catalytic activity">
    <reaction evidence="7 8">
        <text>2'-deoxyribonucleotide-(2'-deoxyribose 5'-phosphate)-2'-deoxyribonucleotide-DNA = a 3'-end 2'-deoxyribonucleotide-(2,3-dehydro-2,3-deoxyribose 5'-phosphate)-DNA + a 5'-end 5'-phospho-2'-deoxyribonucleoside-DNA + H(+)</text>
        <dbReference type="Rhea" id="RHEA:66592"/>
        <dbReference type="Rhea" id="RHEA-COMP:13180"/>
        <dbReference type="Rhea" id="RHEA-COMP:16897"/>
        <dbReference type="Rhea" id="RHEA-COMP:17067"/>
        <dbReference type="ChEBI" id="CHEBI:15378"/>
        <dbReference type="ChEBI" id="CHEBI:136412"/>
        <dbReference type="ChEBI" id="CHEBI:157695"/>
        <dbReference type="ChEBI" id="CHEBI:167181"/>
        <dbReference type="EC" id="4.2.99.18"/>
    </reaction>
</comment>
<comment type="similarity">
    <text evidence="1 8">Belongs to the Nth/MutY family.</text>
</comment>
<keyword evidence="8" id="KW-0539">Nucleus</keyword>
<dbReference type="InterPro" id="IPR004036">
    <property type="entry name" value="Endonuclease-III-like_CS2"/>
</dbReference>
<dbReference type="Gene3D" id="1.10.1670.10">
    <property type="entry name" value="Helix-hairpin-Helix base-excision DNA repair enzymes (C-terminal)"/>
    <property type="match status" value="1"/>
</dbReference>
<feature type="region of interest" description="Disordered" evidence="9">
    <location>
        <begin position="1"/>
        <end position="25"/>
    </location>
</feature>
<comment type="caution">
    <text evidence="8">Lacks conserved residue(s) required for the propagation of feature annotation.</text>
</comment>
<accession>A0ABP0ZDG5</accession>
<dbReference type="Proteomes" id="UP001497383">
    <property type="component" value="Chromosome 1"/>
</dbReference>
<dbReference type="InterPro" id="IPR030841">
    <property type="entry name" value="NTH1"/>
</dbReference>
<dbReference type="PANTHER" id="PTHR43286">
    <property type="entry name" value="ENDONUCLEASE III-LIKE PROTEIN 1"/>
    <property type="match status" value="1"/>
</dbReference>
<dbReference type="GeneID" id="92205640"/>
<evidence type="ECO:0000313" key="12">
    <source>
        <dbReference type="Proteomes" id="UP001497383"/>
    </source>
</evidence>
<gene>
    <name evidence="8" type="primary">NTG1</name>
    <name evidence="11" type="ORF">LODBEIA_P04440</name>
</gene>
<protein>
    <recommendedName>
        <fullName evidence="8">Endonuclease III homolog</fullName>
        <ecNumber evidence="8">3.2.2.-</ecNumber>
        <ecNumber evidence="8">4.2.99.18</ecNumber>
    </recommendedName>
    <alternativeName>
        <fullName evidence="8">Bifunctional DNA N-glycosylase/DNA-(apurinic or apyrimidinic site) lyase</fullName>
        <shortName evidence="8">DNA glycosylase/AP lyase</shortName>
    </alternativeName>
</protein>
<keyword evidence="6 8" id="KW-0326">Glycosidase</keyword>
<comment type="subcellular location">
    <subcellularLocation>
        <location evidence="8">Nucleus</location>
    </subcellularLocation>
    <subcellularLocation>
        <location evidence="8">Mitochondrion</location>
    </subcellularLocation>
</comment>
<dbReference type="SUPFAM" id="SSF48150">
    <property type="entry name" value="DNA-glycosylase"/>
    <property type="match status" value="1"/>
</dbReference>
<name>A0ABP0ZDG5_9ASCO</name>
<evidence type="ECO:0000256" key="5">
    <source>
        <dbReference type="ARBA" id="ARBA00023239"/>
    </source>
</evidence>
<feature type="compositionally biased region" description="Low complexity" evidence="9">
    <location>
        <begin position="9"/>
        <end position="20"/>
    </location>
</feature>
<dbReference type="EC" id="3.2.2.-" evidence="8"/>
<organism evidence="11 12">
    <name type="scientific">Lodderomyces beijingensis</name>
    <dbReference type="NCBI Taxonomy" id="1775926"/>
    <lineage>
        <taxon>Eukaryota</taxon>
        <taxon>Fungi</taxon>
        <taxon>Dikarya</taxon>
        <taxon>Ascomycota</taxon>
        <taxon>Saccharomycotina</taxon>
        <taxon>Pichiomycetes</taxon>
        <taxon>Debaryomycetaceae</taxon>
        <taxon>Candida/Lodderomyces clade</taxon>
        <taxon>Lodderomyces</taxon>
    </lineage>
</organism>
<dbReference type="Pfam" id="PF00730">
    <property type="entry name" value="HhH-GPD"/>
    <property type="match status" value="1"/>
</dbReference>
<evidence type="ECO:0000256" key="4">
    <source>
        <dbReference type="ARBA" id="ARBA00023204"/>
    </source>
</evidence>
<dbReference type="InterPro" id="IPR011257">
    <property type="entry name" value="DNA_glycosylase"/>
</dbReference>
<evidence type="ECO:0000256" key="2">
    <source>
        <dbReference type="ARBA" id="ARBA00022763"/>
    </source>
</evidence>
<dbReference type="PANTHER" id="PTHR43286:SF1">
    <property type="entry name" value="ENDONUCLEASE III-LIKE PROTEIN 1"/>
    <property type="match status" value="1"/>
</dbReference>
<reference evidence="11 12" key="1">
    <citation type="submission" date="2024-03" db="EMBL/GenBank/DDBJ databases">
        <authorList>
            <person name="Brejova B."/>
        </authorList>
    </citation>
    <scope>NUCLEOTIDE SEQUENCE [LARGE SCALE GENOMIC DNA]</scope>
    <source>
        <strain evidence="11 12">CBS 14171</strain>
    </source>
</reference>
<keyword evidence="12" id="KW-1185">Reference proteome</keyword>